<dbReference type="InterPro" id="IPR016785">
    <property type="entry name" value="ComGD"/>
</dbReference>
<dbReference type="Proteomes" id="UP000265816">
    <property type="component" value="Unassembled WGS sequence"/>
</dbReference>
<dbReference type="EMBL" id="QWVT01000024">
    <property type="protein sequence ID" value="RID83865.1"/>
    <property type="molecule type" value="Genomic_DNA"/>
</dbReference>
<dbReference type="PIRSF" id="PIRSF021292">
    <property type="entry name" value="Competence_ComGD"/>
    <property type="match status" value="1"/>
</dbReference>
<dbReference type="NCBIfam" id="TIGR02532">
    <property type="entry name" value="IV_pilin_GFxxxE"/>
    <property type="match status" value="1"/>
</dbReference>
<dbReference type="NCBIfam" id="NF040982">
    <property type="entry name" value="ComGD"/>
    <property type="match status" value="1"/>
</dbReference>
<sequence length="146" mass="16789">MSGQKNGFTLVEILIVLSIFIVMSFASLMVLKPQFFLLEKNLFFSELTTDLLLAQQYALSHHQEVTVNISPSSHSYYIRKRGEENFIIRRQYSKSINIREGTMPSSFQYLPDGNTNKFGSFFVYIGDKAYRVTFLIGSGRFYVVEA</sequence>
<protein>
    <submittedName>
        <fullName evidence="4">Type II secretion system protein</fullName>
    </submittedName>
</protein>
<comment type="caution">
    <text evidence="4">The sequence shown here is derived from an EMBL/GenBank/DDBJ whole genome shotgun (WGS) entry which is preliminary data.</text>
</comment>
<accession>A0A398B1Z7</accession>
<evidence type="ECO:0000256" key="2">
    <source>
        <dbReference type="ARBA" id="ARBA00023287"/>
    </source>
</evidence>
<dbReference type="OrthoDB" id="1653576at2"/>
<keyword evidence="2" id="KW-0178">Competence</keyword>
<dbReference type="AlphaFoldDB" id="A0A398B1Z7"/>
<dbReference type="GO" id="GO:0009986">
    <property type="term" value="C:cell surface"/>
    <property type="evidence" value="ECO:0007669"/>
    <property type="project" value="UniProtKB-SubCell"/>
</dbReference>
<evidence type="ECO:0000313" key="5">
    <source>
        <dbReference type="Proteomes" id="UP000265816"/>
    </source>
</evidence>
<evidence type="ECO:0000313" key="4">
    <source>
        <dbReference type="EMBL" id="RID83865.1"/>
    </source>
</evidence>
<dbReference type="RefSeq" id="WP_119113640.1">
    <property type="nucleotide sequence ID" value="NZ_CBCSEO010000005.1"/>
</dbReference>
<dbReference type="GO" id="GO:0030420">
    <property type="term" value="P:establishment of competence for transformation"/>
    <property type="evidence" value="ECO:0007669"/>
    <property type="project" value="UniProtKB-KW"/>
</dbReference>
<proteinExistence type="predicted"/>
<evidence type="ECO:0000256" key="1">
    <source>
        <dbReference type="ARBA" id="ARBA00004241"/>
    </source>
</evidence>
<dbReference type="InterPro" id="IPR012902">
    <property type="entry name" value="N_methyl_site"/>
</dbReference>
<organism evidence="4 5">
    <name type="scientific">Mesobacillus zeae</name>
    <dbReference type="NCBI Taxonomy" id="1917180"/>
    <lineage>
        <taxon>Bacteria</taxon>
        <taxon>Bacillati</taxon>
        <taxon>Bacillota</taxon>
        <taxon>Bacilli</taxon>
        <taxon>Bacillales</taxon>
        <taxon>Bacillaceae</taxon>
        <taxon>Mesobacillus</taxon>
    </lineage>
</organism>
<keyword evidence="3" id="KW-0812">Transmembrane</keyword>
<keyword evidence="3" id="KW-0472">Membrane</keyword>
<comment type="subcellular location">
    <subcellularLocation>
        <location evidence="1">Cell surface</location>
    </subcellularLocation>
</comment>
<keyword evidence="5" id="KW-1185">Reference proteome</keyword>
<feature type="transmembrane region" description="Helical" evidence="3">
    <location>
        <begin position="6"/>
        <end position="31"/>
    </location>
</feature>
<gene>
    <name evidence="4" type="ORF">D1970_14790</name>
</gene>
<evidence type="ECO:0000256" key="3">
    <source>
        <dbReference type="SAM" id="Phobius"/>
    </source>
</evidence>
<reference evidence="4 5" key="1">
    <citation type="submission" date="2018-08" db="EMBL/GenBank/DDBJ databases">
        <title>Bacillus jemisoniae sp. nov., Bacillus chryseoplanitiae sp. nov., Bacillus resnikiae sp. nov., and Bacillus frankliniae sp. nov., isolated from Viking spacecraft and associated surfaces.</title>
        <authorList>
            <person name="Seuylemezian A."/>
            <person name="Vaishampayan P."/>
        </authorList>
    </citation>
    <scope>NUCLEOTIDE SEQUENCE [LARGE SCALE GENOMIC DNA]</scope>
    <source>
        <strain evidence="4 5">JJ-247</strain>
    </source>
</reference>
<keyword evidence="3" id="KW-1133">Transmembrane helix</keyword>
<name>A0A398B1Z7_9BACI</name>
<dbReference type="Pfam" id="PF07963">
    <property type="entry name" value="N_methyl"/>
    <property type="match status" value="1"/>
</dbReference>